<comment type="similarity">
    <text evidence="1">Belongs to the peptidase U62 family.</text>
</comment>
<protein>
    <submittedName>
        <fullName evidence="5">Peptidase U62</fullName>
    </submittedName>
</protein>
<dbReference type="PANTHER" id="PTHR30624">
    <property type="entry name" value="UNCHARACTERIZED PROTEIN TLDD AND PMBA"/>
    <property type="match status" value="1"/>
</dbReference>
<dbReference type="InterPro" id="IPR051463">
    <property type="entry name" value="Peptidase_U62_metallo"/>
</dbReference>
<evidence type="ECO:0000259" key="4">
    <source>
        <dbReference type="Pfam" id="PF19289"/>
    </source>
</evidence>
<dbReference type="Proteomes" id="UP000593892">
    <property type="component" value="Chromosome"/>
</dbReference>
<dbReference type="InterPro" id="IPR045569">
    <property type="entry name" value="Metalloprtase-TldD/E_C"/>
</dbReference>
<gene>
    <name evidence="5" type="ORF">IRI77_19495</name>
</gene>
<evidence type="ECO:0000256" key="1">
    <source>
        <dbReference type="ARBA" id="ARBA00005836"/>
    </source>
</evidence>
<dbReference type="RefSeq" id="WP_194446705.1">
    <property type="nucleotide sequence ID" value="NZ_CP063849.1"/>
</dbReference>
<dbReference type="GO" id="GO:0006508">
    <property type="term" value="P:proteolysis"/>
    <property type="evidence" value="ECO:0007669"/>
    <property type="project" value="InterPro"/>
</dbReference>
<keyword evidence="6" id="KW-1185">Reference proteome</keyword>
<feature type="chain" id="PRO_5033044505" evidence="3">
    <location>
        <begin position="23"/>
        <end position="580"/>
    </location>
</feature>
<name>A0A7S7NK48_PALFE</name>
<evidence type="ECO:0000256" key="2">
    <source>
        <dbReference type="SAM" id="MobiDB-lite"/>
    </source>
</evidence>
<feature type="region of interest" description="Disordered" evidence="2">
    <location>
        <begin position="557"/>
        <end position="580"/>
    </location>
</feature>
<feature type="signal peptide" evidence="3">
    <location>
        <begin position="1"/>
        <end position="22"/>
    </location>
</feature>
<dbReference type="PANTHER" id="PTHR30624:SF4">
    <property type="entry name" value="METALLOPROTEASE TLDD"/>
    <property type="match status" value="1"/>
</dbReference>
<proteinExistence type="inferred from homology"/>
<dbReference type="GO" id="GO:0008237">
    <property type="term" value="F:metallopeptidase activity"/>
    <property type="evidence" value="ECO:0007669"/>
    <property type="project" value="InterPro"/>
</dbReference>
<dbReference type="EMBL" id="CP063849">
    <property type="protein sequence ID" value="QOY85035.1"/>
    <property type="molecule type" value="Genomic_DNA"/>
</dbReference>
<evidence type="ECO:0000256" key="3">
    <source>
        <dbReference type="SAM" id="SignalP"/>
    </source>
</evidence>
<evidence type="ECO:0000313" key="6">
    <source>
        <dbReference type="Proteomes" id="UP000593892"/>
    </source>
</evidence>
<dbReference type="InterPro" id="IPR036059">
    <property type="entry name" value="TldD/PmbA_sf"/>
</dbReference>
<keyword evidence="3" id="KW-0732">Signal</keyword>
<dbReference type="SUPFAM" id="SSF111283">
    <property type="entry name" value="Putative modulator of DNA gyrase, PmbA/TldD"/>
    <property type="match status" value="1"/>
</dbReference>
<dbReference type="Pfam" id="PF19289">
    <property type="entry name" value="PmbA_TldD_3rd"/>
    <property type="match status" value="1"/>
</dbReference>
<dbReference type="GO" id="GO:0005829">
    <property type="term" value="C:cytosol"/>
    <property type="evidence" value="ECO:0007669"/>
    <property type="project" value="TreeGrafter"/>
</dbReference>
<organism evidence="5 6">
    <name type="scientific">Paludibaculum fermentans</name>
    <dbReference type="NCBI Taxonomy" id="1473598"/>
    <lineage>
        <taxon>Bacteria</taxon>
        <taxon>Pseudomonadati</taxon>
        <taxon>Acidobacteriota</taxon>
        <taxon>Terriglobia</taxon>
        <taxon>Bryobacterales</taxon>
        <taxon>Bryobacteraceae</taxon>
        <taxon>Paludibaculum</taxon>
    </lineage>
</organism>
<sequence length="580" mass="63566">MRFKGLIFQLAAVAFSLALVGAAPPAAKPNAGKPAAESALLDILAKELDRNFQALKSKADPAPYFISYSVTDEESSGLTASLGAIQTKGVYRRRFLDCSVRVGSAELDNYHLLEGDRPRFAAAASIPVEDKPDAIARTAWRETDRAWRAAAERYLRVRSSSQVKSGQEKAAPDFSTEQAVTAVQAVPRYKFSVEEWTPRIKRISNEFGQFSGVLRSEVSLAFRREVRTFVSSEGSRIQHGRNFYRIFITARAKSYDGNDLVTTDSFEADDPTHLPKDDVLLASVRKMADDLAKLLRAAPADPYVGPAILSGRAAGVFFHEIFGHRVEGHRQRDETEGQTFSSSVGKPVLPEFLSVRFDATKSSLDRTDLNGWYAFDDEGVAAQPVQLVEKGILKTFLMSRTPIPGFAKSNGHGRRQPGLEVVSRQSNLFVDSTNQVSDAELKKMLIAELVKQKKPYGLYFEQVTGGYTTTRRQGLQAFTVIPLVVYRVYADGRPDEMVRGADIVGTPLASFAKIMATSNRSEVFNGYCGAESGSVPVAAVSPALLVSEIEIQRKAGGKDLPPLLPRPRPDLNQAGPEVIQ</sequence>
<reference evidence="5 6" key="1">
    <citation type="submission" date="2020-10" db="EMBL/GenBank/DDBJ databases">
        <title>Complete genome sequence of Paludibaculum fermentans P105T, a facultatively anaerobic acidobacterium capable of dissimilatory Fe(III) reduction.</title>
        <authorList>
            <person name="Dedysh S.N."/>
            <person name="Beletsky A.V."/>
            <person name="Kulichevskaya I.S."/>
            <person name="Mardanov A.V."/>
            <person name="Ravin N.V."/>
        </authorList>
    </citation>
    <scope>NUCLEOTIDE SEQUENCE [LARGE SCALE GENOMIC DNA]</scope>
    <source>
        <strain evidence="5 6">P105</strain>
    </source>
</reference>
<accession>A0A7S7NK48</accession>
<feature type="domain" description="Metalloprotease TldD/E C-terminal" evidence="4">
    <location>
        <begin position="306"/>
        <end position="552"/>
    </location>
</feature>
<evidence type="ECO:0000313" key="5">
    <source>
        <dbReference type="EMBL" id="QOY85035.1"/>
    </source>
</evidence>
<dbReference type="AlphaFoldDB" id="A0A7S7NK48"/>
<dbReference type="KEGG" id="pfer:IRI77_19495"/>